<sequence>MCHPGLPLVSQRNLVVYQRWLVVQAVETETAHARTEVAAGGGSAIACSIKQCLCSPTRHPGSFRCKHHRSDYVWRGRIRRKKQLLERSDFHTGLRRETLFSGVTEPTGIET</sequence>
<evidence type="ECO:0000313" key="1">
    <source>
        <dbReference type="EMBL" id="CAK7334946.1"/>
    </source>
</evidence>
<evidence type="ECO:0008006" key="3">
    <source>
        <dbReference type="Google" id="ProtNLM"/>
    </source>
</evidence>
<comment type="caution">
    <text evidence="1">The sequence shown here is derived from an EMBL/GenBank/DDBJ whole genome shotgun (WGS) entry which is preliminary data.</text>
</comment>
<name>A0AAV1RFA5_9ROSI</name>
<reference evidence="1 2" key="1">
    <citation type="submission" date="2024-01" db="EMBL/GenBank/DDBJ databases">
        <authorList>
            <person name="Waweru B."/>
        </authorList>
    </citation>
    <scope>NUCLEOTIDE SEQUENCE [LARGE SCALE GENOMIC DNA]</scope>
</reference>
<dbReference type="PANTHER" id="PTHR33132">
    <property type="entry name" value="OSJNBB0118P14.9 PROTEIN"/>
    <property type="match status" value="1"/>
</dbReference>
<gene>
    <name evidence="1" type="ORF">DCAF_LOCUS10154</name>
</gene>
<dbReference type="PANTHER" id="PTHR33132:SF148">
    <property type="entry name" value="SERINE-RICH PROTEIN-RELATED"/>
    <property type="match status" value="1"/>
</dbReference>
<keyword evidence="2" id="KW-1185">Reference proteome</keyword>
<organism evidence="1 2">
    <name type="scientific">Dovyalis caffra</name>
    <dbReference type="NCBI Taxonomy" id="77055"/>
    <lineage>
        <taxon>Eukaryota</taxon>
        <taxon>Viridiplantae</taxon>
        <taxon>Streptophyta</taxon>
        <taxon>Embryophyta</taxon>
        <taxon>Tracheophyta</taxon>
        <taxon>Spermatophyta</taxon>
        <taxon>Magnoliopsida</taxon>
        <taxon>eudicotyledons</taxon>
        <taxon>Gunneridae</taxon>
        <taxon>Pentapetalae</taxon>
        <taxon>rosids</taxon>
        <taxon>fabids</taxon>
        <taxon>Malpighiales</taxon>
        <taxon>Salicaceae</taxon>
        <taxon>Flacourtieae</taxon>
        <taxon>Dovyalis</taxon>
    </lineage>
</organism>
<dbReference type="AlphaFoldDB" id="A0AAV1RFA5"/>
<dbReference type="EMBL" id="CAWUPB010000956">
    <property type="protein sequence ID" value="CAK7334946.1"/>
    <property type="molecule type" value="Genomic_DNA"/>
</dbReference>
<dbReference type="Proteomes" id="UP001314170">
    <property type="component" value="Unassembled WGS sequence"/>
</dbReference>
<evidence type="ECO:0000313" key="2">
    <source>
        <dbReference type="Proteomes" id="UP001314170"/>
    </source>
</evidence>
<protein>
    <recommendedName>
        <fullName evidence="3">SWIM-type domain-containing protein</fullName>
    </recommendedName>
</protein>
<proteinExistence type="predicted"/>
<accession>A0AAV1RFA5</accession>